<sequence>MLISVIGSRRCTEYGKAVSLKIAGELAGCSMCIVSGLADGIDSYSSIGALKAKGKTIGVLGTSIDKCYPAANQSLYNEIIKNGGCIISEHAPYEKTHKYDFVYRNRIIAALSRILIVVEAEDKSGTFSTVDAALNYGKSVFAVPGSIFSSYSRGTNRLIKEGCPPLTGYEDILFELGIEDNIENKKTQKEEELNISDNGRLIIKFMSDEPIDTEALTIKTGFPIGTLQSELTLLEVKGIVRRLPGQKYISVL</sequence>
<feature type="domain" description="DprA winged helix" evidence="3">
    <location>
        <begin position="197"/>
        <end position="246"/>
    </location>
</feature>
<evidence type="ECO:0000313" key="4">
    <source>
        <dbReference type="EMBL" id="MPM98091.1"/>
    </source>
</evidence>
<comment type="similarity">
    <text evidence="1">Belongs to the DprA/Smf family.</text>
</comment>
<evidence type="ECO:0000256" key="1">
    <source>
        <dbReference type="ARBA" id="ARBA00006525"/>
    </source>
</evidence>
<dbReference type="InterPro" id="IPR041614">
    <property type="entry name" value="DprA_WH"/>
</dbReference>
<accession>A0A645E9I2</accession>
<dbReference type="SUPFAM" id="SSF102405">
    <property type="entry name" value="MCP/YpsA-like"/>
    <property type="match status" value="1"/>
</dbReference>
<dbReference type="GO" id="GO:0009294">
    <property type="term" value="P:DNA-mediated transformation"/>
    <property type="evidence" value="ECO:0007669"/>
    <property type="project" value="InterPro"/>
</dbReference>
<dbReference type="PANTHER" id="PTHR43022:SF1">
    <property type="entry name" value="PROTEIN SMF"/>
    <property type="match status" value="1"/>
</dbReference>
<name>A0A645E9I2_9ZZZZ</name>
<dbReference type="Pfam" id="PF17782">
    <property type="entry name" value="WHD_DprA"/>
    <property type="match status" value="1"/>
</dbReference>
<dbReference type="AlphaFoldDB" id="A0A645E9I2"/>
<dbReference type="InterPro" id="IPR003488">
    <property type="entry name" value="DprA"/>
</dbReference>
<dbReference type="Gene3D" id="1.10.10.10">
    <property type="entry name" value="Winged helix-like DNA-binding domain superfamily/Winged helix DNA-binding domain"/>
    <property type="match status" value="1"/>
</dbReference>
<organism evidence="4">
    <name type="scientific">bioreactor metagenome</name>
    <dbReference type="NCBI Taxonomy" id="1076179"/>
    <lineage>
        <taxon>unclassified sequences</taxon>
        <taxon>metagenomes</taxon>
        <taxon>ecological metagenomes</taxon>
    </lineage>
</organism>
<evidence type="ECO:0000259" key="3">
    <source>
        <dbReference type="Pfam" id="PF17782"/>
    </source>
</evidence>
<protein>
    <submittedName>
        <fullName evidence="4">Uncharacterized protein</fullName>
    </submittedName>
</protein>
<dbReference type="InterPro" id="IPR036388">
    <property type="entry name" value="WH-like_DNA-bd_sf"/>
</dbReference>
<dbReference type="PANTHER" id="PTHR43022">
    <property type="entry name" value="PROTEIN SMF"/>
    <property type="match status" value="1"/>
</dbReference>
<reference evidence="4" key="1">
    <citation type="submission" date="2019-08" db="EMBL/GenBank/DDBJ databases">
        <authorList>
            <person name="Kucharzyk K."/>
            <person name="Murdoch R.W."/>
            <person name="Higgins S."/>
            <person name="Loffler F."/>
        </authorList>
    </citation>
    <scope>NUCLEOTIDE SEQUENCE</scope>
</reference>
<comment type="caution">
    <text evidence="4">The sequence shown here is derived from an EMBL/GenBank/DDBJ whole genome shotgun (WGS) entry which is preliminary data.</text>
</comment>
<evidence type="ECO:0000259" key="2">
    <source>
        <dbReference type="Pfam" id="PF02481"/>
    </source>
</evidence>
<dbReference type="InterPro" id="IPR057666">
    <property type="entry name" value="DrpA_SLOG"/>
</dbReference>
<dbReference type="EMBL" id="VSSQ01044277">
    <property type="protein sequence ID" value="MPM98091.1"/>
    <property type="molecule type" value="Genomic_DNA"/>
</dbReference>
<gene>
    <name evidence="4" type="ORF">SDC9_145272</name>
</gene>
<dbReference type="Pfam" id="PF02481">
    <property type="entry name" value="DNA_processg_A"/>
    <property type="match status" value="1"/>
</dbReference>
<proteinExistence type="inferred from homology"/>
<dbReference type="Gene3D" id="3.40.50.450">
    <property type="match status" value="1"/>
</dbReference>
<feature type="domain" description="Smf/DprA SLOG" evidence="2">
    <location>
        <begin position="3"/>
        <end position="175"/>
    </location>
</feature>